<dbReference type="EMBL" id="JAKRYL010000002">
    <property type="protein sequence ID" value="MCL7746088.1"/>
    <property type="molecule type" value="Genomic_DNA"/>
</dbReference>
<keyword evidence="2" id="KW-1185">Reference proteome</keyword>
<sequence length="308" mass="34864">MNSYRTYTAFGLTISSEFPLPELLPTKLEAKVPDVAIKQADLQQVWFEHSEDDQYFVIDETFIMFRMPEVAIFLIRNGNEILVSSFDDAHEDHIRLYTLGTCMGAILMQRKVLPLHGSAVVIGGKAYAIVGNSGAGKSTLASAFIKRGYQLLSDDVIPVTLNESGCPIVTPAYPQQKLWLESLSQFGMTSDGYRPIIDRETKFAIPVTNQFVTEPLPLAGVIELVKTKNEEIEMLPIQNLNKLHTLFVHTYRNFFIGPAGLMDWHFHTTARMANHIELFQLQRPISRFTAHDLTELILETVYEEEKVI</sequence>
<evidence type="ECO:0000313" key="2">
    <source>
        <dbReference type="Proteomes" id="UP001139150"/>
    </source>
</evidence>
<organism evidence="1 2">
    <name type="scientific">Halalkalibacter alkaliphilus</name>
    <dbReference type="NCBI Taxonomy" id="2917993"/>
    <lineage>
        <taxon>Bacteria</taxon>
        <taxon>Bacillati</taxon>
        <taxon>Bacillota</taxon>
        <taxon>Bacilli</taxon>
        <taxon>Bacillales</taxon>
        <taxon>Bacillaceae</taxon>
        <taxon>Halalkalibacter</taxon>
    </lineage>
</organism>
<evidence type="ECO:0000313" key="1">
    <source>
        <dbReference type="EMBL" id="MCL7746088.1"/>
    </source>
</evidence>
<accession>A0A9X1ZWS7</accession>
<gene>
    <name evidence="1" type="ORF">MF646_03030</name>
</gene>
<name>A0A9X1ZWS7_9BACI</name>
<proteinExistence type="predicted"/>
<reference evidence="1" key="1">
    <citation type="submission" date="2022-02" db="EMBL/GenBank/DDBJ databases">
        <title>Halalkalibacter sp. nov. isolated from Lonar Lake, India.</title>
        <authorList>
            <person name="Joshi A."/>
            <person name="Thite S."/>
            <person name="Lodha T."/>
        </authorList>
    </citation>
    <scope>NUCLEOTIDE SEQUENCE</scope>
    <source>
        <strain evidence="1">MEB205</strain>
    </source>
</reference>
<protein>
    <submittedName>
        <fullName evidence="1">Aldolase</fullName>
    </submittedName>
</protein>
<dbReference type="AlphaFoldDB" id="A0A9X1ZWS7"/>
<comment type="caution">
    <text evidence="1">The sequence shown here is derived from an EMBL/GenBank/DDBJ whole genome shotgun (WGS) entry which is preliminary data.</text>
</comment>
<dbReference type="Proteomes" id="UP001139150">
    <property type="component" value="Unassembled WGS sequence"/>
</dbReference>
<dbReference type="InterPro" id="IPR027417">
    <property type="entry name" value="P-loop_NTPase"/>
</dbReference>
<dbReference type="SUPFAM" id="SSF53795">
    <property type="entry name" value="PEP carboxykinase-like"/>
    <property type="match status" value="1"/>
</dbReference>
<dbReference type="Gene3D" id="3.40.50.300">
    <property type="entry name" value="P-loop containing nucleotide triphosphate hydrolases"/>
    <property type="match status" value="1"/>
</dbReference>
<dbReference type="RefSeq" id="WP_250095014.1">
    <property type="nucleotide sequence ID" value="NZ_JAKRYL010000002.1"/>
</dbReference>